<dbReference type="Proteomes" id="UP000663722">
    <property type="component" value="Chromosome"/>
</dbReference>
<organism evidence="1 2">
    <name type="scientific">Desulfonema magnum</name>
    <dbReference type="NCBI Taxonomy" id="45655"/>
    <lineage>
        <taxon>Bacteria</taxon>
        <taxon>Pseudomonadati</taxon>
        <taxon>Thermodesulfobacteriota</taxon>
        <taxon>Desulfobacteria</taxon>
        <taxon>Desulfobacterales</taxon>
        <taxon>Desulfococcaceae</taxon>
        <taxon>Desulfonema</taxon>
    </lineage>
</organism>
<keyword evidence="2" id="KW-1185">Reference proteome</keyword>
<reference evidence="1" key="1">
    <citation type="journal article" date="2021" name="Microb. Physiol.">
        <title>Proteogenomic Insights into the Physiology of Marine, Sulfate-Reducing, Filamentous Desulfonema limicola and Desulfonema magnum.</title>
        <authorList>
            <person name="Schnaars V."/>
            <person name="Wohlbrand L."/>
            <person name="Scheve S."/>
            <person name="Hinrichs C."/>
            <person name="Reinhardt R."/>
            <person name="Rabus R."/>
        </authorList>
    </citation>
    <scope>NUCLEOTIDE SEQUENCE</scope>
    <source>
        <strain evidence="1">4be13</strain>
    </source>
</reference>
<proteinExistence type="predicted"/>
<accession>A0A975BIW0</accession>
<name>A0A975BIW0_9BACT</name>
<sequence length="39" mass="4389">MISLLNNIKNLTPTEIVMNPVQSPVYQALILFITSETEI</sequence>
<evidence type="ECO:0000313" key="1">
    <source>
        <dbReference type="EMBL" id="QTA86135.1"/>
    </source>
</evidence>
<protein>
    <submittedName>
        <fullName evidence="1">Uncharacterized protein</fullName>
    </submittedName>
</protein>
<gene>
    <name evidence="1" type="ORF">dnm_021540</name>
</gene>
<dbReference type="AlphaFoldDB" id="A0A975BIW0"/>
<dbReference type="KEGG" id="dmm:dnm_021540"/>
<dbReference type="EMBL" id="CP061800">
    <property type="protein sequence ID" value="QTA86135.1"/>
    <property type="molecule type" value="Genomic_DNA"/>
</dbReference>
<evidence type="ECO:0000313" key="2">
    <source>
        <dbReference type="Proteomes" id="UP000663722"/>
    </source>
</evidence>